<evidence type="ECO:0000313" key="2">
    <source>
        <dbReference type="Proteomes" id="UP000010523"/>
    </source>
</evidence>
<dbReference type="AlphaFoldDB" id="I3DVM8"/>
<dbReference type="Proteomes" id="UP000010523">
    <property type="component" value="Unassembled WGS sequence"/>
</dbReference>
<evidence type="ECO:0000313" key="1">
    <source>
        <dbReference type="EMBL" id="EIJ78299.1"/>
    </source>
</evidence>
<sequence>MLTQRNLLNINFSLIHINSHHHYGVIEGTGEADYITSPTLVILGGSDLIVTKSLQEEILEDLKVVEKIYYLTQVTLQ</sequence>
<reference evidence="1 2" key="1">
    <citation type="journal article" date="2012" name="Appl. Environ. Microbiol.">
        <title>Genome Sequence of Thermotolerant Bacillus methanolicus: Features and Regulation Related to Methylotrophy and Production of L-Lysine and L-Glutamate from Methanol.</title>
        <authorList>
            <person name="Heggeset T.M."/>
            <person name="Krog A."/>
            <person name="Balzer S."/>
            <person name="Wentzel A."/>
            <person name="Ellingsen T.E."/>
            <person name="Brautaset T."/>
        </authorList>
    </citation>
    <scope>NUCLEOTIDE SEQUENCE [LARGE SCALE GENOMIC DNA]</scope>
    <source>
        <strain evidence="1 2">PB1</strain>
    </source>
</reference>
<dbReference type="EMBL" id="AFEU01000003">
    <property type="protein sequence ID" value="EIJ78299.1"/>
    <property type="molecule type" value="Genomic_DNA"/>
</dbReference>
<protein>
    <submittedName>
        <fullName evidence="1">3-oxoadipate enol-lactonase, alpha/beta hydrolase fold family protein</fullName>
    </submittedName>
</protein>
<keyword evidence="1" id="KW-0378">Hydrolase</keyword>
<dbReference type="PATRIC" id="fig|997296.3.peg.2547"/>
<gene>
    <name evidence="1" type="ORF">PB1_12084</name>
</gene>
<accession>I3DVM8</accession>
<comment type="caution">
    <text evidence="1">The sequence shown here is derived from an EMBL/GenBank/DDBJ whole genome shotgun (WGS) entry which is preliminary data.</text>
</comment>
<organism evidence="1 2">
    <name type="scientific">Bacillus methanolicus PB1</name>
    <dbReference type="NCBI Taxonomy" id="997296"/>
    <lineage>
        <taxon>Bacteria</taxon>
        <taxon>Bacillati</taxon>
        <taxon>Bacillota</taxon>
        <taxon>Bacilli</taxon>
        <taxon>Bacillales</taxon>
        <taxon>Bacillaceae</taxon>
        <taxon>Bacillus</taxon>
    </lineage>
</organism>
<proteinExistence type="predicted"/>
<name>I3DVM8_BACMT</name>
<keyword evidence="2" id="KW-1185">Reference proteome</keyword>
<dbReference type="GO" id="GO:0016787">
    <property type="term" value="F:hydrolase activity"/>
    <property type="evidence" value="ECO:0007669"/>
    <property type="project" value="UniProtKB-KW"/>
</dbReference>
<dbReference type="STRING" id="997296.PB1_12084"/>